<evidence type="ECO:0000313" key="1">
    <source>
        <dbReference type="EMBL" id="KKM88507.1"/>
    </source>
</evidence>
<dbReference type="EMBL" id="LAZR01006951">
    <property type="protein sequence ID" value="KKM88507.1"/>
    <property type="molecule type" value="Genomic_DNA"/>
</dbReference>
<feature type="non-terminal residue" evidence="1">
    <location>
        <position position="22"/>
    </location>
</feature>
<name>A0A0F9P4W9_9ZZZZ</name>
<protein>
    <submittedName>
        <fullName evidence="1">Uncharacterized protein</fullName>
    </submittedName>
</protein>
<comment type="caution">
    <text evidence="1">The sequence shown here is derived from an EMBL/GenBank/DDBJ whole genome shotgun (WGS) entry which is preliminary data.</text>
</comment>
<sequence length="22" mass="2301">MRGNIVPLGPTAGGDHVRLVIQ</sequence>
<accession>A0A0F9P4W9</accession>
<reference evidence="1" key="1">
    <citation type="journal article" date="2015" name="Nature">
        <title>Complex archaea that bridge the gap between prokaryotes and eukaryotes.</title>
        <authorList>
            <person name="Spang A."/>
            <person name="Saw J.H."/>
            <person name="Jorgensen S.L."/>
            <person name="Zaremba-Niedzwiedzka K."/>
            <person name="Martijn J."/>
            <person name="Lind A.E."/>
            <person name="van Eijk R."/>
            <person name="Schleper C."/>
            <person name="Guy L."/>
            <person name="Ettema T.J."/>
        </authorList>
    </citation>
    <scope>NUCLEOTIDE SEQUENCE</scope>
</reference>
<organism evidence="1">
    <name type="scientific">marine sediment metagenome</name>
    <dbReference type="NCBI Taxonomy" id="412755"/>
    <lineage>
        <taxon>unclassified sequences</taxon>
        <taxon>metagenomes</taxon>
        <taxon>ecological metagenomes</taxon>
    </lineage>
</organism>
<proteinExistence type="predicted"/>
<gene>
    <name evidence="1" type="ORF">LCGC14_1258100</name>
</gene>
<dbReference type="AlphaFoldDB" id="A0A0F9P4W9"/>